<reference evidence="3" key="1">
    <citation type="submission" date="2023-07" db="EMBL/GenBank/DDBJ databases">
        <authorList>
            <consortium name="AG Swart"/>
            <person name="Singh M."/>
            <person name="Singh A."/>
            <person name="Seah K."/>
            <person name="Emmerich C."/>
        </authorList>
    </citation>
    <scope>NUCLEOTIDE SEQUENCE</scope>
    <source>
        <strain evidence="3">DP1</strain>
    </source>
</reference>
<dbReference type="PANTHER" id="PTHR48070:SF6">
    <property type="entry name" value="ESTERASE OVCA2"/>
    <property type="match status" value="1"/>
</dbReference>
<protein>
    <recommendedName>
        <fullName evidence="2">Serine hydrolase domain-containing protein</fullName>
    </recommendedName>
</protein>
<dbReference type="GO" id="GO:0005737">
    <property type="term" value="C:cytoplasm"/>
    <property type="evidence" value="ECO:0007669"/>
    <property type="project" value="TreeGrafter"/>
</dbReference>
<dbReference type="SUPFAM" id="SSF53474">
    <property type="entry name" value="alpha/beta-Hydrolases"/>
    <property type="match status" value="1"/>
</dbReference>
<dbReference type="PANTHER" id="PTHR48070">
    <property type="entry name" value="ESTERASE OVCA2"/>
    <property type="match status" value="1"/>
</dbReference>
<sequence>MEVATIEKAKIRILCLHGFFNNIDTMNHQLRHYRKLFDKYISFVPINGPHECTDVFDKKIAEMFKPPFFGWYFYNPKTNECKGIEESIQYIVQYINTHGPFDGVLGFSQGTIMARIILKLSEFESEVPKIEVDAPKFGIVFSGIFTEKAKYFSKCKEDSLNIMNEYEQPMLYVYGEKDPLIEYVEKALVKEGDFTIVKHHYAHNIPKLREEFLKEFCSFFDRMYYNIIGKHMDLDFGDFNT</sequence>
<comment type="caution">
    <text evidence="3">The sequence shown here is derived from an EMBL/GenBank/DDBJ whole genome shotgun (WGS) entry which is preliminary data.</text>
</comment>
<evidence type="ECO:0000256" key="1">
    <source>
        <dbReference type="ARBA" id="ARBA00022801"/>
    </source>
</evidence>
<name>A0AAD1XSI6_EUPCR</name>
<evidence type="ECO:0000313" key="4">
    <source>
        <dbReference type="Proteomes" id="UP001295684"/>
    </source>
</evidence>
<gene>
    <name evidence="3" type="ORF">ECRASSUSDP1_LOCUS19455</name>
</gene>
<evidence type="ECO:0000259" key="2">
    <source>
        <dbReference type="Pfam" id="PF03959"/>
    </source>
</evidence>
<keyword evidence="1" id="KW-0378">Hydrolase</keyword>
<accession>A0AAD1XSI6</accession>
<dbReference type="Proteomes" id="UP001295684">
    <property type="component" value="Unassembled WGS sequence"/>
</dbReference>
<dbReference type="EMBL" id="CAMPGE010019752">
    <property type="protein sequence ID" value="CAI2378063.1"/>
    <property type="molecule type" value="Genomic_DNA"/>
</dbReference>
<dbReference type="AlphaFoldDB" id="A0AAD1XSI6"/>
<feature type="domain" description="Serine hydrolase" evidence="2">
    <location>
        <begin position="9"/>
        <end position="210"/>
    </location>
</feature>
<dbReference type="InterPro" id="IPR029058">
    <property type="entry name" value="AB_hydrolase_fold"/>
</dbReference>
<evidence type="ECO:0000313" key="3">
    <source>
        <dbReference type="EMBL" id="CAI2378063.1"/>
    </source>
</evidence>
<dbReference type="InterPro" id="IPR005645">
    <property type="entry name" value="FSH-like_dom"/>
</dbReference>
<dbReference type="Gene3D" id="3.40.50.1820">
    <property type="entry name" value="alpha/beta hydrolase"/>
    <property type="match status" value="1"/>
</dbReference>
<organism evidence="3 4">
    <name type="scientific">Euplotes crassus</name>
    <dbReference type="NCBI Taxonomy" id="5936"/>
    <lineage>
        <taxon>Eukaryota</taxon>
        <taxon>Sar</taxon>
        <taxon>Alveolata</taxon>
        <taxon>Ciliophora</taxon>
        <taxon>Intramacronucleata</taxon>
        <taxon>Spirotrichea</taxon>
        <taxon>Hypotrichia</taxon>
        <taxon>Euplotida</taxon>
        <taxon>Euplotidae</taxon>
        <taxon>Moneuplotes</taxon>
    </lineage>
</organism>
<dbReference type="GO" id="GO:0005634">
    <property type="term" value="C:nucleus"/>
    <property type="evidence" value="ECO:0007669"/>
    <property type="project" value="TreeGrafter"/>
</dbReference>
<proteinExistence type="predicted"/>
<keyword evidence="4" id="KW-1185">Reference proteome</keyword>
<dbReference type="InterPro" id="IPR050593">
    <property type="entry name" value="LovG"/>
</dbReference>
<dbReference type="Pfam" id="PF03959">
    <property type="entry name" value="FSH1"/>
    <property type="match status" value="1"/>
</dbReference>
<dbReference type="GO" id="GO:0016787">
    <property type="term" value="F:hydrolase activity"/>
    <property type="evidence" value="ECO:0007669"/>
    <property type="project" value="UniProtKB-KW"/>
</dbReference>